<feature type="compositionally biased region" description="Basic and acidic residues" evidence="1">
    <location>
        <begin position="39"/>
        <end position="70"/>
    </location>
</feature>
<evidence type="ECO:0000313" key="2">
    <source>
        <dbReference type="EMBL" id="KAL3796851.1"/>
    </source>
</evidence>
<feature type="region of interest" description="Disordered" evidence="1">
    <location>
        <begin position="28"/>
        <end position="121"/>
    </location>
</feature>
<evidence type="ECO:0000313" key="3">
    <source>
        <dbReference type="Proteomes" id="UP001530315"/>
    </source>
</evidence>
<sequence length="121" mass="12770">MVVLEAAAITAGGVAAYQGGKAAVTATAKTVKSKLSLSNREKARKEISDSRKKERSERFSKVNEYRDSVRDANGGKIGGLLPGGFNWKSDGGSTSDRASSSAAAARTTPSTKSSSRSWWEK</sequence>
<evidence type="ECO:0000256" key="1">
    <source>
        <dbReference type="SAM" id="MobiDB-lite"/>
    </source>
</evidence>
<dbReference type="EMBL" id="JALLAZ020000371">
    <property type="protein sequence ID" value="KAL3796851.1"/>
    <property type="molecule type" value="Genomic_DNA"/>
</dbReference>
<comment type="caution">
    <text evidence="2">The sequence shown here is derived from an EMBL/GenBank/DDBJ whole genome shotgun (WGS) entry which is preliminary data.</text>
</comment>
<reference evidence="2 3" key="1">
    <citation type="submission" date="2024-10" db="EMBL/GenBank/DDBJ databases">
        <title>Updated reference genomes for cyclostephanoid diatoms.</title>
        <authorList>
            <person name="Roberts W.R."/>
            <person name="Alverson A.J."/>
        </authorList>
    </citation>
    <scope>NUCLEOTIDE SEQUENCE [LARGE SCALE GENOMIC DNA]</scope>
    <source>
        <strain evidence="2 3">AJA276-08</strain>
    </source>
</reference>
<keyword evidence="3" id="KW-1185">Reference proteome</keyword>
<organism evidence="2 3">
    <name type="scientific">Stephanodiscus triporus</name>
    <dbReference type="NCBI Taxonomy" id="2934178"/>
    <lineage>
        <taxon>Eukaryota</taxon>
        <taxon>Sar</taxon>
        <taxon>Stramenopiles</taxon>
        <taxon>Ochrophyta</taxon>
        <taxon>Bacillariophyta</taxon>
        <taxon>Coscinodiscophyceae</taxon>
        <taxon>Thalassiosirophycidae</taxon>
        <taxon>Stephanodiscales</taxon>
        <taxon>Stephanodiscaceae</taxon>
        <taxon>Stephanodiscus</taxon>
    </lineage>
</organism>
<gene>
    <name evidence="2" type="ORF">ACHAW5_002537</name>
</gene>
<protein>
    <submittedName>
        <fullName evidence="2">Uncharacterized protein</fullName>
    </submittedName>
</protein>
<accession>A0ABD3QBI0</accession>
<name>A0ABD3QBI0_9STRA</name>
<dbReference type="Proteomes" id="UP001530315">
    <property type="component" value="Unassembled WGS sequence"/>
</dbReference>
<feature type="compositionally biased region" description="Low complexity" evidence="1">
    <location>
        <begin position="93"/>
        <end position="121"/>
    </location>
</feature>
<dbReference type="AlphaFoldDB" id="A0ABD3QBI0"/>
<proteinExistence type="predicted"/>